<comment type="caution">
    <text evidence="1">The sequence shown here is derived from an EMBL/GenBank/DDBJ whole genome shotgun (WGS) entry which is preliminary data.</text>
</comment>
<gene>
    <name evidence="1" type="ORF">COU28_03725</name>
</gene>
<reference evidence="2" key="1">
    <citation type="submission" date="2017-09" db="EMBL/GenBank/DDBJ databases">
        <title>Depth-based differentiation of microbial function through sediment-hosted aquifers and enrichment of novel symbionts in the deep terrestrial subsurface.</title>
        <authorList>
            <person name="Probst A.J."/>
            <person name="Ladd B."/>
            <person name="Jarett J.K."/>
            <person name="Geller-Mcgrath D.E."/>
            <person name="Sieber C.M.K."/>
            <person name="Emerson J.B."/>
            <person name="Anantharaman K."/>
            <person name="Thomas B.C."/>
            <person name="Malmstrom R."/>
            <person name="Stieglmeier M."/>
            <person name="Klingl A."/>
            <person name="Woyke T."/>
            <person name="Ryan C.M."/>
            <person name="Banfield J.F."/>
        </authorList>
    </citation>
    <scope>NUCLEOTIDE SEQUENCE [LARGE SCALE GENOMIC DNA]</scope>
</reference>
<sequence>MEIINQKINKDQFTSYVNSKDFGPKPPNKLVIHHTWSPTKEEWNGQNTINGREIMIMKFSLVKQ</sequence>
<dbReference type="EMBL" id="PFBU01000069">
    <property type="protein sequence ID" value="PIR78060.1"/>
    <property type="molecule type" value="Genomic_DNA"/>
</dbReference>
<organism evidence="1 2">
    <name type="scientific">Candidatus Magasanikbacteria bacterium CG10_big_fil_rev_8_21_14_0_10_36_16</name>
    <dbReference type="NCBI Taxonomy" id="1974645"/>
    <lineage>
        <taxon>Bacteria</taxon>
        <taxon>Candidatus Magasanikiibacteriota</taxon>
    </lineage>
</organism>
<accession>A0A2H0TXV7</accession>
<protein>
    <submittedName>
        <fullName evidence="1">Uncharacterized protein</fullName>
    </submittedName>
</protein>
<proteinExistence type="predicted"/>
<dbReference type="Proteomes" id="UP000230852">
    <property type="component" value="Unassembled WGS sequence"/>
</dbReference>
<evidence type="ECO:0000313" key="1">
    <source>
        <dbReference type="EMBL" id="PIR78060.1"/>
    </source>
</evidence>
<evidence type="ECO:0000313" key="2">
    <source>
        <dbReference type="Proteomes" id="UP000230852"/>
    </source>
</evidence>
<name>A0A2H0TXV7_9BACT</name>
<dbReference type="AlphaFoldDB" id="A0A2H0TXV7"/>